<feature type="transmembrane region" description="Helical" evidence="1">
    <location>
        <begin position="79"/>
        <end position="100"/>
    </location>
</feature>
<keyword evidence="1" id="KW-0812">Transmembrane</keyword>
<dbReference type="Pfam" id="PF01757">
    <property type="entry name" value="Acyl_transf_3"/>
    <property type="match status" value="1"/>
</dbReference>
<feature type="transmembrane region" description="Helical" evidence="1">
    <location>
        <begin position="318"/>
        <end position="339"/>
    </location>
</feature>
<feature type="transmembrane region" description="Helical" evidence="1">
    <location>
        <begin position="188"/>
        <end position="210"/>
    </location>
</feature>
<evidence type="ECO:0000313" key="4">
    <source>
        <dbReference type="Proteomes" id="UP001199816"/>
    </source>
</evidence>
<dbReference type="InterPro" id="IPR002656">
    <property type="entry name" value="Acyl_transf_3_dom"/>
</dbReference>
<feature type="transmembrane region" description="Helical" evidence="1">
    <location>
        <begin position="217"/>
        <end position="235"/>
    </location>
</feature>
<gene>
    <name evidence="3" type="ORF">LQ567_24220</name>
</gene>
<keyword evidence="1" id="KW-1133">Transmembrane helix</keyword>
<accession>A0ABS8PXX1</accession>
<evidence type="ECO:0000259" key="2">
    <source>
        <dbReference type="Pfam" id="PF01757"/>
    </source>
</evidence>
<feature type="transmembrane region" description="Helical" evidence="1">
    <location>
        <begin position="12"/>
        <end position="30"/>
    </location>
</feature>
<evidence type="ECO:0000256" key="1">
    <source>
        <dbReference type="SAM" id="Phobius"/>
    </source>
</evidence>
<reference evidence="3 4" key="1">
    <citation type="submission" date="2021-11" db="EMBL/GenBank/DDBJ databases">
        <title>Genomic of Niabella pedocola.</title>
        <authorList>
            <person name="Wu T."/>
        </authorList>
    </citation>
    <scope>NUCLEOTIDE SEQUENCE [LARGE SCALE GENOMIC DNA]</scope>
    <source>
        <strain evidence="3 4">JCM 31011</strain>
    </source>
</reference>
<sequence>MLTPYQRQGFSLARGFVVLVMPVIHTVLLYSLPAVKQGPVGFVLGFLAETSGAPLFMLLMGLFMALGREKTTGYILKRMLILLFAGYLLNVLKLLLPYYWGWIPQQFLKDNGVTDRVPMHLFFTGDILQFAAIAYACCAFLKKLTSNIAGYTIVFLVVLLLMPLTWTLNDAGLFTIPLALVNGKPPYTFFPLFPWLLYPLAGLLTGALLLKVKTMRFNRLLGVLTLIFMLTGYLLSLTEPAEWQAEFYRLGRGATLFHIGLALGWVLLFVGLAEKVPGNYLFRLLQWLSDHIMPAYILQWIVIFWCFPLFGYNHLETVPSLLALCVTTSVSFLVLAAVLKGIKNIKAIRHGGA</sequence>
<dbReference type="EMBL" id="JAJNEC010000007">
    <property type="protein sequence ID" value="MCD2425911.1"/>
    <property type="molecule type" value="Genomic_DNA"/>
</dbReference>
<feature type="transmembrane region" description="Helical" evidence="1">
    <location>
        <begin position="42"/>
        <end position="67"/>
    </location>
</feature>
<feature type="transmembrane region" description="Helical" evidence="1">
    <location>
        <begin position="255"/>
        <end position="273"/>
    </location>
</feature>
<feature type="domain" description="Acyltransferase 3" evidence="2">
    <location>
        <begin position="10"/>
        <end position="334"/>
    </location>
</feature>
<dbReference type="RefSeq" id="WP_231008498.1">
    <property type="nucleotide sequence ID" value="NZ_JAJNEC010000007.1"/>
</dbReference>
<keyword evidence="4" id="KW-1185">Reference proteome</keyword>
<evidence type="ECO:0000313" key="3">
    <source>
        <dbReference type="EMBL" id="MCD2425911.1"/>
    </source>
</evidence>
<keyword evidence="1" id="KW-0472">Membrane</keyword>
<comment type="caution">
    <text evidence="3">The sequence shown here is derived from an EMBL/GenBank/DDBJ whole genome shotgun (WGS) entry which is preliminary data.</text>
</comment>
<proteinExistence type="predicted"/>
<protein>
    <submittedName>
        <fullName evidence="3">Heparan-alpha-glucosaminide N-acetyltransferase domain-containing protein</fullName>
    </submittedName>
</protein>
<feature type="transmembrane region" description="Helical" evidence="1">
    <location>
        <begin position="120"/>
        <end position="141"/>
    </location>
</feature>
<feature type="transmembrane region" description="Helical" evidence="1">
    <location>
        <begin position="148"/>
        <end position="168"/>
    </location>
</feature>
<organism evidence="3 4">
    <name type="scientific">Niabella pedocola</name>
    <dbReference type="NCBI Taxonomy" id="1752077"/>
    <lineage>
        <taxon>Bacteria</taxon>
        <taxon>Pseudomonadati</taxon>
        <taxon>Bacteroidota</taxon>
        <taxon>Chitinophagia</taxon>
        <taxon>Chitinophagales</taxon>
        <taxon>Chitinophagaceae</taxon>
        <taxon>Niabella</taxon>
    </lineage>
</organism>
<dbReference type="Proteomes" id="UP001199816">
    <property type="component" value="Unassembled WGS sequence"/>
</dbReference>
<name>A0ABS8PXX1_9BACT</name>